<keyword evidence="3" id="KW-1185">Reference proteome</keyword>
<dbReference type="Proteomes" id="UP001234989">
    <property type="component" value="Chromosome 1"/>
</dbReference>
<feature type="domain" description="Reverse transcriptase/retrotransposon-derived protein RNase H-like" evidence="1">
    <location>
        <begin position="54"/>
        <end position="119"/>
    </location>
</feature>
<dbReference type="InterPro" id="IPR043502">
    <property type="entry name" value="DNA/RNA_pol_sf"/>
</dbReference>
<accession>A0AAF0PQF5</accession>
<organism evidence="2 3">
    <name type="scientific">Solanum verrucosum</name>
    <dbReference type="NCBI Taxonomy" id="315347"/>
    <lineage>
        <taxon>Eukaryota</taxon>
        <taxon>Viridiplantae</taxon>
        <taxon>Streptophyta</taxon>
        <taxon>Embryophyta</taxon>
        <taxon>Tracheophyta</taxon>
        <taxon>Spermatophyta</taxon>
        <taxon>Magnoliopsida</taxon>
        <taxon>eudicotyledons</taxon>
        <taxon>Gunneridae</taxon>
        <taxon>Pentapetalae</taxon>
        <taxon>asterids</taxon>
        <taxon>lamiids</taxon>
        <taxon>Solanales</taxon>
        <taxon>Solanaceae</taxon>
        <taxon>Solanoideae</taxon>
        <taxon>Solaneae</taxon>
        <taxon>Solanum</taxon>
    </lineage>
</organism>
<dbReference type="InterPro" id="IPR043128">
    <property type="entry name" value="Rev_trsase/Diguanyl_cyclase"/>
</dbReference>
<protein>
    <recommendedName>
        <fullName evidence="1">Reverse transcriptase/retrotransposon-derived protein RNase H-like domain-containing protein</fullName>
    </recommendedName>
</protein>
<dbReference type="SUPFAM" id="SSF56672">
    <property type="entry name" value="DNA/RNA polymerases"/>
    <property type="match status" value="1"/>
</dbReference>
<dbReference type="Gene3D" id="3.30.70.270">
    <property type="match status" value="1"/>
</dbReference>
<evidence type="ECO:0000313" key="2">
    <source>
        <dbReference type="EMBL" id="WMV08791.1"/>
    </source>
</evidence>
<sequence>MKTEAVKSWPRPLTPSDIRSFLGLSGYYRKFVEVFSSIASPLTDLTQKKVKFIWFEACEKSFQELKDRLTSATVLTLPQGTDGFVAYCDALRMGLRCVLMQNGKVITYASRQLKIHEKN</sequence>
<dbReference type="PANTHER" id="PTHR34072">
    <property type="entry name" value="ENZYMATIC POLYPROTEIN-RELATED"/>
    <property type="match status" value="1"/>
</dbReference>
<reference evidence="2" key="1">
    <citation type="submission" date="2023-08" db="EMBL/GenBank/DDBJ databases">
        <title>A de novo genome assembly of Solanum verrucosum Schlechtendal, a Mexican diploid species geographically isolated from the other diploid A-genome species in potato relatives.</title>
        <authorList>
            <person name="Hosaka K."/>
        </authorList>
    </citation>
    <scope>NUCLEOTIDE SEQUENCE</scope>
    <source>
        <tissue evidence="2">Young leaves</tissue>
    </source>
</reference>
<dbReference type="AlphaFoldDB" id="A0AAF0PQF5"/>
<dbReference type="PANTHER" id="PTHR34072:SF52">
    <property type="entry name" value="RIBONUCLEASE H"/>
    <property type="match status" value="1"/>
</dbReference>
<dbReference type="EMBL" id="CP133612">
    <property type="protein sequence ID" value="WMV08791.1"/>
    <property type="molecule type" value="Genomic_DNA"/>
</dbReference>
<evidence type="ECO:0000313" key="3">
    <source>
        <dbReference type="Proteomes" id="UP001234989"/>
    </source>
</evidence>
<dbReference type="FunFam" id="3.30.70.270:FF:000020">
    <property type="entry name" value="Transposon Tf2-6 polyprotein-like Protein"/>
    <property type="match status" value="1"/>
</dbReference>
<dbReference type="InterPro" id="IPR041577">
    <property type="entry name" value="RT_RNaseH_2"/>
</dbReference>
<dbReference type="Pfam" id="PF17919">
    <property type="entry name" value="RT_RNaseH_2"/>
    <property type="match status" value="1"/>
</dbReference>
<gene>
    <name evidence="2" type="ORF">MTR67_002176</name>
</gene>
<evidence type="ECO:0000259" key="1">
    <source>
        <dbReference type="Pfam" id="PF17919"/>
    </source>
</evidence>
<proteinExistence type="predicted"/>
<name>A0AAF0PQF5_SOLVR</name>